<keyword evidence="2" id="KW-1185">Reference proteome</keyword>
<accession>A0A915ILV7</accession>
<evidence type="ECO:0000313" key="2">
    <source>
        <dbReference type="Proteomes" id="UP000887565"/>
    </source>
</evidence>
<feature type="compositionally biased region" description="Basic and acidic residues" evidence="1">
    <location>
        <begin position="51"/>
        <end position="67"/>
    </location>
</feature>
<reference evidence="3" key="1">
    <citation type="submission" date="2022-11" db="UniProtKB">
        <authorList>
            <consortium name="WormBaseParasite"/>
        </authorList>
    </citation>
    <scope>IDENTIFICATION</scope>
</reference>
<dbReference type="Proteomes" id="UP000887565">
    <property type="component" value="Unplaced"/>
</dbReference>
<proteinExistence type="predicted"/>
<evidence type="ECO:0000313" key="3">
    <source>
        <dbReference type="WBParaSite" id="nRc.2.0.1.t15162-RA"/>
    </source>
</evidence>
<sequence>MSDYINSPAFFNLNDEIVRSQVAECPDLVSLQHFSYKISWMQMMNSSQGADKGHQENAETSERFPQT</sequence>
<evidence type="ECO:0000256" key="1">
    <source>
        <dbReference type="SAM" id="MobiDB-lite"/>
    </source>
</evidence>
<dbReference type="WBParaSite" id="nRc.2.0.1.t15162-RA">
    <property type="protein sequence ID" value="nRc.2.0.1.t15162-RA"/>
    <property type="gene ID" value="nRc.2.0.1.g15162"/>
</dbReference>
<name>A0A915ILV7_ROMCU</name>
<protein>
    <submittedName>
        <fullName evidence="3">Uncharacterized protein</fullName>
    </submittedName>
</protein>
<organism evidence="2 3">
    <name type="scientific">Romanomermis culicivorax</name>
    <name type="common">Nematode worm</name>
    <dbReference type="NCBI Taxonomy" id="13658"/>
    <lineage>
        <taxon>Eukaryota</taxon>
        <taxon>Metazoa</taxon>
        <taxon>Ecdysozoa</taxon>
        <taxon>Nematoda</taxon>
        <taxon>Enoplea</taxon>
        <taxon>Dorylaimia</taxon>
        <taxon>Mermithida</taxon>
        <taxon>Mermithoidea</taxon>
        <taxon>Mermithidae</taxon>
        <taxon>Romanomermis</taxon>
    </lineage>
</organism>
<feature type="region of interest" description="Disordered" evidence="1">
    <location>
        <begin position="46"/>
        <end position="67"/>
    </location>
</feature>
<dbReference type="AlphaFoldDB" id="A0A915ILV7"/>